<dbReference type="EMBL" id="ML979138">
    <property type="protein sequence ID" value="KAF1913993.1"/>
    <property type="molecule type" value="Genomic_DNA"/>
</dbReference>
<dbReference type="Proteomes" id="UP000800096">
    <property type="component" value="Unassembled WGS sequence"/>
</dbReference>
<feature type="region of interest" description="Disordered" evidence="1">
    <location>
        <begin position="84"/>
        <end position="140"/>
    </location>
</feature>
<protein>
    <submittedName>
        <fullName evidence="2">Uncharacterized protein</fullName>
    </submittedName>
</protein>
<keyword evidence="3" id="KW-1185">Reference proteome</keyword>
<name>A0A6A5QEW7_AMPQU</name>
<gene>
    <name evidence="2" type="ORF">BDU57DRAFT_329925</name>
</gene>
<organism evidence="2 3">
    <name type="scientific">Ampelomyces quisqualis</name>
    <name type="common">Powdery mildew agent</name>
    <dbReference type="NCBI Taxonomy" id="50730"/>
    <lineage>
        <taxon>Eukaryota</taxon>
        <taxon>Fungi</taxon>
        <taxon>Dikarya</taxon>
        <taxon>Ascomycota</taxon>
        <taxon>Pezizomycotina</taxon>
        <taxon>Dothideomycetes</taxon>
        <taxon>Pleosporomycetidae</taxon>
        <taxon>Pleosporales</taxon>
        <taxon>Pleosporineae</taxon>
        <taxon>Phaeosphaeriaceae</taxon>
        <taxon>Ampelomyces</taxon>
    </lineage>
</organism>
<proteinExistence type="predicted"/>
<feature type="compositionally biased region" description="Polar residues" evidence="1">
    <location>
        <begin position="106"/>
        <end position="121"/>
    </location>
</feature>
<sequence length="140" mass="15135">MCSRVLWCLAADRDRLARLGHHACLSHILACPWAPGGATATTQRPAHCDGRAYLLKPDVPSVQQLVDEVLLRLPTAPPTTCCGIEHPIAAEHRQSRRRPSLGTPAWSAQQRGRESSTSTALWSRPPAPTHAGSPAHTSSR</sequence>
<dbReference type="AlphaFoldDB" id="A0A6A5QEW7"/>
<evidence type="ECO:0000313" key="3">
    <source>
        <dbReference type="Proteomes" id="UP000800096"/>
    </source>
</evidence>
<evidence type="ECO:0000313" key="2">
    <source>
        <dbReference type="EMBL" id="KAF1913993.1"/>
    </source>
</evidence>
<evidence type="ECO:0000256" key="1">
    <source>
        <dbReference type="SAM" id="MobiDB-lite"/>
    </source>
</evidence>
<reference evidence="2" key="1">
    <citation type="journal article" date="2020" name="Stud. Mycol.">
        <title>101 Dothideomycetes genomes: a test case for predicting lifestyles and emergence of pathogens.</title>
        <authorList>
            <person name="Haridas S."/>
            <person name="Albert R."/>
            <person name="Binder M."/>
            <person name="Bloem J."/>
            <person name="Labutti K."/>
            <person name="Salamov A."/>
            <person name="Andreopoulos B."/>
            <person name="Baker S."/>
            <person name="Barry K."/>
            <person name="Bills G."/>
            <person name="Bluhm B."/>
            <person name="Cannon C."/>
            <person name="Castanera R."/>
            <person name="Culley D."/>
            <person name="Daum C."/>
            <person name="Ezra D."/>
            <person name="Gonzalez J."/>
            <person name="Henrissat B."/>
            <person name="Kuo A."/>
            <person name="Liang C."/>
            <person name="Lipzen A."/>
            <person name="Lutzoni F."/>
            <person name="Magnuson J."/>
            <person name="Mondo S."/>
            <person name="Nolan M."/>
            <person name="Ohm R."/>
            <person name="Pangilinan J."/>
            <person name="Park H.-J."/>
            <person name="Ramirez L."/>
            <person name="Alfaro M."/>
            <person name="Sun H."/>
            <person name="Tritt A."/>
            <person name="Yoshinaga Y."/>
            <person name="Zwiers L.-H."/>
            <person name="Turgeon B."/>
            <person name="Goodwin S."/>
            <person name="Spatafora J."/>
            <person name="Crous P."/>
            <person name="Grigoriev I."/>
        </authorList>
    </citation>
    <scope>NUCLEOTIDE SEQUENCE</scope>
    <source>
        <strain evidence="2">HMLAC05119</strain>
    </source>
</reference>
<accession>A0A6A5QEW7</accession>